<proteinExistence type="predicted"/>
<dbReference type="SUPFAM" id="SSF53098">
    <property type="entry name" value="Ribonuclease H-like"/>
    <property type="match status" value="1"/>
</dbReference>
<protein>
    <recommendedName>
        <fullName evidence="1">Integrase catalytic domain-containing protein</fullName>
    </recommendedName>
</protein>
<dbReference type="AlphaFoldDB" id="A0A9E2BIU7"/>
<dbReference type="Pfam" id="PF13683">
    <property type="entry name" value="rve_3"/>
    <property type="match status" value="1"/>
</dbReference>
<accession>A0A9E2BIU7</accession>
<dbReference type="GO" id="GO:0015074">
    <property type="term" value="P:DNA integration"/>
    <property type="evidence" value="ECO:0007669"/>
    <property type="project" value="InterPro"/>
</dbReference>
<dbReference type="Proteomes" id="UP000811545">
    <property type="component" value="Unassembled WGS sequence"/>
</dbReference>
<name>A0A9E2BIU7_PSYF1</name>
<reference evidence="2 3" key="1">
    <citation type="journal article" date="2021" name="bioRxiv">
        <title>Unique metabolic strategies in Hadean analogues reveal hints for primordial physiology.</title>
        <authorList>
            <person name="Nobu M.K."/>
            <person name="Nakai R."/>
            <person name="Tamazawa S."/>
            <person name="Mori H."/>
            <person name="Toyoda A."/>
            <person name="Ijiri A."/>
            <person name="Suzuki S."/>
            <person name="Kurokawa K."/>
            <person name="Kamagata Y."/>
            <person name="Tamaki H."/>
        </authorList>
    </citation>
    <scope>NUCLEOTIDE SEQUENCE [LARGE SCALE GENOMIC DNA]</scope>
    <source>
        <strain evidence="2">BS525</strain>
    </source>
</reference>
<organism evidence="2 3">
    <name type="scientific">Psychracetigena formicireducens</name>
    <dbReference type="NCBI Taxonomy" id="2986056"/>
    <lineage>
        <taxon>Bacteria</taxon>
        <taxon>Bacillati</taxon>
        <taxon>Candidatus Lithacetigenota</taxon>
        <taxon>Candidatus Psychracetigena</taxon>
    </lineage>
</organism>
<dbReference type="InterPro" id="IPR036397">
    <property type="entry name" value="RNaseH_sf"/>
</dbReference>
<dbReference type="Gene3D" id="3.30.420.10">
    <property type="entry name" value="Ribonuclease H-like superfamily/Ribonuclease H"/>
    <property type="match status" value="1"/>
</dbReference>
<gene>
    <name evidence="2" type="ORF">DDT42_01639</name>
</gene>
<evidence type="ECO:0000313" key="2">
    <source>
        <dbReference type="EMBL" id="MBT9145762.1"/>
    </source>
</evidence>
<dbReference type="InterPro" id="IPR012337">
    <property type="entry name" value="RNaseH-like_sf"/>
</dbReference>
<dbReference type="PROSITE" id="PS50994">
    <property type="entry name" value="INTEGRASE"/>
    <property type="match status" value="1"/>
</dbReference>
<evidence type="ECO:0000259" key="1">
    <source>
        <dbReference type="PROSITE" id="PS50994"/>
    </source>
</evidence>
<evidence type="ECO:0000313" key="3">
    <source>
        <dbReference type="Proteomes" id="UP000811545"/>
    </source>
</evidence>
<dbReference type="GO" id="GO:0003676">
    <property type="term" value="F:nucleic acid binding"/>
    <property type="evidence" value="ECO:0007669"/>
    <property type="project" value="InterPro"/>
</dbReference>
<feature type="domain" description="Integrase catalytic" evidence="1">
    <location>
        <begin position="121"/>
        <end position="307"/>
    </location>
</feature>
<dbReference type="EMBL" id="QLTW01000164">
    <property type="protein sequence ID" value="MBT9145762.1"/>
    <property type="molecule type" value="Genomic_DNA"/>
</dbReference>
<sequence>MEIRLHKNATTLKIRDEIKKSKLSINALATKYNIGWHTAKRWREREDIQDRTSRPHKLNITLTKEEEDLILFERKQKKLSCEDIYCILKDKIHNLYPMKVYRCVARNGFGIIPEEFIKEERKIKKFKKYTIGYLHVDTLYAPKINTTQNQRFCVPGHYIFTCIDRVSKLAYVIVVKNKNMKNSKILLEKVLKFYPYKINYILTDNGQEFCYNALPKSKKTKKMHPFVKVCKDNKIQHRTIKFKHPWTNGQVEAINKKIKQRVLTKYIFSDTLDLENKLIEFTEYYNKEAKLKTLGYRSPKEYLIEKYNIQLT</sequence>
<dbReference type="InterPro" id="IPR001584">
    <property type="entry name" value="Integrase_cat-core"/>
</dbReference>
<comment type="caution">
    <text evidence="2">The sequence shown here is derived from an EMBL/GenBank/DDBJ whole genome shotgun (WGS) entry which is preliminary data.</text>
</comment>